<dbReference type="PANTHER" id="PTHR33121">
    <property type="entry name" value="CYCLIC DI-GMP PHOSPHODIESTERASE PDEF"/>
    <property type="match status" value="1"/>
</dbReference>
<dbReference type="InterPro" id="IPR029787">
    <property type="entry name" value="Nucleotide_cyclase"/>
</dbReference>
<dbReference type="PROSITE" id="PS50883">
    <property type="entry name" value="EAL"/>
    <property type="match status" value="1"/>
</dbReference>
<dbReference type="InterPro" id="IPR001633">
    <property type="entry name" value="EAL_dom"/>
</dbReference>
<dbReference type="SMART" id="SM00052">
    <property type="entry name" value="EAL"/>
    <property type="match status" value="1"/>
</dbReference>
<keyword evidence="1" id="KW-1133">Transmembrane helix</keyword>
<dbReference type="KEGG" id="vta:B1779"/>
<dbReference type="Pfam" id="PF00563">
    <property type="entry name" value="EAL"/>
    <property type="match status" value="1"/>
</dbReference>
<dbReference type="PANTHER" id="PTHR33121:SF79">
    <property type="entry name" value="CYCLIC DI-GMP PHOSPHODIESTERASE PDED-RELATED"/>
    <property type="match status" value="1"/>
</dbReference>
<dbReference type="Gene3D" id="3.20.20.450">
    <property type="entry name" value="EAL domain"/>
    <property type="match status" value="1"/>
</dbReference>
<keyword evidence="1" id="KW-0472">Membrane</keyword>
<dbReference type="EMBL" id="LT960612">
    <property type="protein sequence ID" value="SON53390.1"/>
    <property type="molecule type" value="Genomic_DNA"/>
</dbReference>
<dbReference type="NCBIfam" id="TIGR00254">
    <property type="entry name" value="GGDEF"/>
    <property type="match status" value="1"/>
</dbReference>
<dbReference type="SMART" id="SM00267">
    <property type="entry name" value="GGDEF"/>
    <property type="match status" value="1"/>
</dbReference>
<evidence type="ECO:0000313" key="5">
    <source>
        <dbReference type="Proteomes" id="UP000235828"/>
    </source>
</evidence>
<keyword evidence="1" id="KW-0812">Transmembrane</keyword>
<dbReference type="PROSITE" id="PS50887">
    <property type="entry name" value="GGDEF"/>
    <property type="match status" value="1"/>
</dbReference>
<evidence type="ECO:0000256" key="1">
    <source>
        <dbReference type="SAM" id="Phobius"/>
    </source>
</evidence>
<sequence length="532" mass="59197">MLIFADFLMIVAIGLLLLSVKPALIICMKTEEPGWKLLLGLIVAFSIAYVAYLAYLLGKRDANYVDIGMTSILFGGSIFVSIVLRFSLSTILKIERIAKSERHNALHDSLTGLPNRAYCSKAMTERLTAQTPFSVLLFDINNFKNVNDAMGHQTGDLLLVNIAKRISVVVPPDAFYSRIGGDEFVIILNTNSKQRIDSYCTEIAEQLSPRFQLEQYNLPVSASIGVSIFPDFGSSQDELLKQADSAMYDAKRKGLSVSFYSDALEVKAKQQLDIASRITTALHNQEFRLYYQPIVNTLKQTLYGYEALIRWPQEDGSFISPELFIPIAEQTHLIRDITDWVINQVMLDLHIFNNAGIEASIHLNLSAHDLTSSALLDNLKQLAQSEQLDSSQVVLEVTESDMLKNIGNTKIVLEELRLMGFKISLDDFGTGYSSLTLLRELPIDQIKIDRSFVSSMHISSADHAIVTSSISLAHGLNCTVIAEGVEEQELIGLLNTAKCDYVQGFINGKALSLDEIIYWTEQHHLIMASNSA</sequence>
<dbReference type="SUPFAM" id="SSF141868">
    <property type="entry name" value="EAL domain-like"/>
    <property type="match status" value="1"/>
</dbReference>
<dbReference type="InterPro" id="IPR000160">
    <property type="entry name" value="GGDEF_dom"/>
</dbReference>
<protein>
    <submittedName>
        <fullName evidence="4">Putative EAL and GGDEF domains protein</fullName>
    </submittedName>
</protein>
<evidence type="ECO:0000313" key="4">
    <source>
        <dbReference type="EMBL" id="SON53390.1"/>
    </source>
</evidence>
<gene>
    <name evidence="4" type="ORF">VTAP4600_B1779</name>
</gene>
<dbReference type="InterPro" id="IPR035919">
    <property type="entry name" value="EAL_sf"/>
</dbReference>
<evidence type="ECO:0000259" key="3">
    <source>
        <dbReference type="PROSITE" id="PS50887"/>
    </source>
</evidence>
<dbReference type="InterPro" id="IPR050706">
    <property type="entry name" value="Cyclic-di-GMP_PDE-like"/>
</dbReference>
<feature type="transmembrane region" description="Helical" evidence="1">
    <location>
        <begin position="64"/>
        <end position="88"/>
    </location>
</feature>
<feature type="domain" description="GGDEF" evidence="3">
    <location>
        <begin position="131"/>
        <end position="263"/>
    </location>
</feature>
<dbReference type="CDD" id="cd01948">
    <property type="entry name" value="EAL"/>
    <property type="match status" value="1"/>
</dbReference>
<dbReference type="AlphaFoldDB" id="A0A2N8ZN95"/>
<dbReference type="OrthoDB" id="1316910at2"/>
<evidence type="ECO:0000259" key="2">
    <source>
        <dbReference type="PROSITE" id="PS50883"/>
    </source>
</evidence>
<organism evidence="4 5">
    <name type="scientific">Vibrio tapetis subsp. tapetis</name>
    <dbReference type="NCBI Taxonomy" id="1671868"/>
    <lineage>
        <taxon>Bacteria</taxon>
        <taxon>Pseudomonadati</taxon>
        <taxon>Pseudomonadota</taxon>
        <taxon>Gammaproteobacteria</taxon>
        <taxon>Vibrionales</taxon>
        <taxon>Vibrionaceae</taxon>
        <taxon>Vibrio</taxon>
    </lineage>
</organism>
<dbReference type="GO" id="GO:0071111">
    <property type="term" value="F:cyclic-guanylate-specific phosphodiesterase activity"/>
    <property type="evidence" value="ECO:0007669"/>
    <property type="project" value="InterPro"/>
</dbReference>
<name>A0A2N8ZN95_9VIBR</name>
<dbReference type="Pfam" id="PF00990">
    <property type="entry name" value="GGDEF"/>
    <property type="match status" value="1"/>
</dbReference>
<feature type="transmembrane region" description="Helical" evidence="1">
    <location>
        <begin position="38"/>
        <end position="57"/>
    </location>
</feature>
<accession>A0A2N8ZN95</accession>
<dbReference type="InterPro" id="IPR043128">
    <property type="entry name" value="Rev_trsase/Diguanyl_cyclase"/>
</dbReference>
<dbReference type="Gene3D" id="3.30.70.270">
    <property type="match status" value="1"/>
</dbReference>
<dbReference type="Proteomes" id="UP000235828">
    <property type="component" value="Chromosome B"/>
</dbReference>
<reference evidence="4 5" key="1">
    <citation type="submission" date="2017-10" db="EMBL/GenBank/DDBJ databases">
        <authorList>
            <person name="Banno H."/>
            <person name="Chua N.-H."/>
        </authorList>
    </citation>
    <scope>NUCLEOTIDE SEQUENCE [LARGE SCALE GENOMIC DNA]</scope>
    <source>
        <strain evidence="4">Vibrio tapetis CECT4600</strain>
    </source>
</reference>
<keyword evidence="5" id="KW-1185">Reference proteome</keyword>
<proteinExistence type="predicted"/>
<feature type="domain" description="EAL" evidence="2">
    <location>
        <begin position="271"/>
        <end position="524"/>
    </location>
</feature>
<dbReference type="CDD" id="cd01949">
    <property type="entry name" value="GGDEF"/>
    <property type="match status" value="1"/>
</dbReference>
<dbReference type="SUPFAM" id="SSF55073">
    <property type="entry name" value="Nucleotide cyclase"/>
    <property type="match status" value="1"/>
</dbReference>